<protein>
    <recommendedName>
        <fullName evidence="2">DNA repair protein rhp7 treble clef domain-containing protein</fullName>
    </recommendedName>
</protein>
<dbReference type="OrthoDB" id="1924287at2759"/>
<comment type="caution">
    <text evidence="3">The sequence shown here is derived from an EMBL/GenBank/DDBJ whole genome shotgun (WGS) entry which is preliminary data.</text>
</comment>
<evidence type="ECO:0000313" key="4">
    <source>
        <dbReference type="Proteomes" id="UP000019478"/>
    </source>
</evidence>
<reference evidence="3 4" key="1">
    <citation type="submission" date="2013-03" db="EMBL/GenBank/DDBJ databases">
        <title>The Genome Sequence of Capronia epimyces CBS 606.96.</title>
        <authorList>
            <consortium name="The Broad Institute Genomics Platform"/>
            <person name="Cuomo C."/>
            <person name="de Hoog S."/>
            <person name="Gorbushina A."/>
            <person name="Walker B."/>
            <person name="Young S.K."/>
            <person name="Zeng Q."/>
            <person name="Gargeya S."/>
            <person name="Fitzgerald M."/>
            <person name="Haas B."/>
            <person name="Abouelleil A."/>
            <person name="Allen A.W."/>
            <person name="Alvarado L."/>
            <person name="Arachchi H.M."/>
            <person name="Berlin A.M."/>
            <person name="Chapman S.B."/>
            <person name="Gainer-Dewar J."/>
            <person name="Goldberg J."/>
            <person name="Griggs A."/>
            <person name="Gujja S."/>
            <person name="Hansen M."/>
            <person name="Howarth C."/>
            <person name="Imamovic A."/>
            <person name="Ireland A."/>
            <person name="Larimer J."/>
            <person name="McCowan C."/>
            <person name="Murphy C."/>
            <person name="Pearson M."/>
            <person name="Poon T.W."/>
            <person name="Priest M."/>
            <person name="Roberts A."/>
            <person name="Saif S."/>
            <person name="Shea T."/>
            <person name="Sisk P."/>
            <person name="Sykes S."/>
            <person name="Wortman J."/>
            <person name="Nusbaum C."/>
            <person name="Birren B."/>
        </authorList>
    </citation>
    <scope>NUCLEOTIDE SEQUENCE [LARGE SCALE GENOMIC DNA]</scope>
    <source>
        <strain evidence="3 4">CBS 606.96</strain>
    </source>
</reference>
<gene>
    <name evidence="3" type="ORF">A1O3_08697</name>
</gene>
<feature type="compositionally biased region" description="Basic and acidic residues" evidence="1">
    <location>
        <begin position="61"/>
        <end position="73"/>
    </location>
</feature>
<evidence type="ECO:0000259" key="2">
    <source>
        <dbReference type="Pfam" id="PF23550"/>
    </source>
</evidence>
<dbReference type="Gene3D" id="3.80.10.10">
    <property type="entry name" value="Ribonuclease Inhibitor"/>
    <property type="match status" value="2"/>
</dbReference>
<dbReference type="GO" id="GO:0031146">
    <property type="term" value="P:SCF-dependent proteasomal ubiquitin-dependent protein catabolic process"/>
    <property type="evidence" value="ECO:0007669"/>
    <property type="project" value="TreeGrafter"/>
</dbReference>
<feature type="compositionally biased region" description="Basic residues" evidence="1">
    <location>
        <begin position="155"/>
        <end position="166"/>
    </location>
</feature>
<dbReference type="PANTHER" id="PTHR13318:SF234">
    <property type="entry name" value="RNI-LIKE PROTEIN"/>
    <property type="match status" value="1"/>
</dbReference>
<feature type="domain" description="DNA repair protein rhp7 treble clef" evidence="2">
    <location>
        <begin position="108"/>
        <end position="145"/>
    </location>
</feature>
<accession>W9XQD7</accession>
<dbReference type="PANTHER" id="PTHR13318">
    <property type="entry name" value="PARTNER OF PAIRED, ISOFORM B-RELATED"/>
    <property type="match status" value="1"/>
</dbReference>
<name>W9XQD7_9EURO</name>
<dbReference type="Pfam" id="PF23550">
    <property type="entry name" value="zf_Tbcl_Rhp7"/>
    <property type="match status" value="1"/>
</dbReference>
<dbReference type="GeneID" id="19172784"/>
<proteinExistence type="predicted"/>
<feature type="compositionally biased region" description="Low complexity" evidence="1">
    <location>
        <begin position="25"/>
        <end position="42"/>
    </location>
</feature>
<feature type="compositionally biased region" description="Basic and acidic residues" evidence="1">
    <location>
        <begin position="167"/>
        <end position="176"/>
    </location>
</feature>
<keyword evidence="4" id="KW-1185">Reference proteome</keyword>
<dbReference type="SUPFAM" id="SSF52047">
    <property type="entry name" value="RNI-like"/>
    <property type="match status" value="1"/>
</dbReference>
<evidence type="ECO:0000313" key="3">
    <source>
        <dbReference type="EMBL" id="EXJ79196.1"/>
    </source>
</evidence>
<evidence type="ECO:0000256" key="1">
    <source>
        <dbReference type="SAM" id="MobiDB-lite"/>
    </source>
</evidence>
<organism evidence="3 4">
    <name type="scientific">Capronia epimyces CBS 606.96</name>
    <dbReference type="NCBI Taxonomy" id="1182542"/>
    <lineage>
        <taxon>Eukaryota</taxon>
        <taxon>Fungi</taxon>
        <taxon>Dikarya</taxon>
        <taxon>Ascomycota</taxon>
        <taxon>Pezizomycotina</taxon>
        <taxon>Eurotiomycetes</taxon>
        <taxon>Chaetothyriomycetidae</taxon>
        <taxon>Chaetothyriales</taxon>
        <taxon>Herpotrichiellaceae</taxon>
        <taxon>Capronia</taxon>
    </lineage>
</organism>
<dbReference type="HOGENOM" id="CLU_006598_1_0_1"/>
<dbReference type="Proteomes" id="UP000019478">
    <property type="component" value="Unassembled WGS sequence"/>
</dbReference>
<feature type="region of interest" description="Disordered" evidence="1">
    <location>
        <begin position="16"/>
        <end position="89"/>
    </location>
</feature>
<dbReference type="InterPro" id="IPR032675">
    <property type="entry name" value="LRR_dom_sf"/>
</dbReference>
<dbReference type="STRING" id="1182542.W9XQD7"/>
<dbReference type="InterPro" id="IPR056451">
    <property type="entry name" value="Znf_Tbcl_Rhp7"/>
</dbReference>
<sequence length="585" mass="65445">MPHFLASHNISAAQIHNDYQRRLQDAQQQEQQNAQNAAQNGGDAEDSEDDPVEQKKRKRKEEKTLMKIKQSKEFKKRKFEQQQDLGSDFEQDDDELARSMLKKSQPLPGQLENCEICGKRFTVTPYSKTGPDGGLLCTKCSKELKDEEKKESRDNKKKTAAPRGRRRQTESDRLMGDVKPGAKSLVDICVRRVANVVHDIEEFGDMPQSLLDRLSQILSKERVLTPRVLELFLRPDVDRIDIYDCAKLEEEDFQKIFAHMPDVEFVNLRFAGQMKDGPLLYMADKCKRVRHLQLGATNLVTDKAWADMFQKLGPQLESLKLSELNDSLGDDIVKVLVKSCRGLRRLKLRSCSHMGEDSVDALCSLTNLEHLTLAVAQQETSSATLVKLISSLGHNLRTLCLEEYVELNDSVLEAIKESCHKLTKLRIRGSVICSDAAFASLFDNNLGNPPLIYADLSDNRDIDSMNPDGPEDNPIGLGSGALKALMTHSGSRLERLNLKACRHISHAGLMEVFDGVKQYPALKDIDLSFVTQVDDVVMNGIFKTCPALAKLAVFACFNARQARIPAGIAVVGLPNAQDSVVIGEW</sequence>
<dbReference type="eggNOG" id="KOG1947">
    <property type="taxonomic scope" value="Eukaryota"/>
</dbReference>
<dbReference type="SMART" id="SM00367">
    <property type="entry name" value="LRR_CC"/>
    <property type="match status" value="5"/>
</dbReference>
<dbReference type="InterPro" id="IPR006553">
    <property type="entry name" value="Leu-rich_rpt_Cys-con_subtyp"/>
</dbReference>
<dbReference type="FunFam" id="3.80.10.10:FF:000601">
    <property type="entry name" value="DNA repair protein Rad7, protein"/>
    <property type="match status" value="1"/>
</dbReference>
<feature type="region of interest" description="Disordered" evidence="1">
    <location>
        <begin position="146"/>
        <end position="178"/>
    </location>
</feature>
<dbReference type="AlphaFoldDB" id="W9XQD7"/>
<dbReference type="RefSeq" id="XP_007736984.1">
    <property type="nucleotide sequence ID" value="XM_007738794.1"/>
</dbReference>
<dbReference type="EMBL" id="AMGY01000008">
    <property type="protein sequence ID" value="EXJ79196.1"/>
    <property type="molecule type" value="Genomic_DNA"/>
</dbReference>
<dbReference type="GO" id="GO:0019005">
    <property type="term" value="C:SCF ubiquitin ligase complex"/>
    <property type="evidence" value="ECO:0007669"/>
    <property type="project" value="TreeGrafter"/>
</dbReference>